<comment type="caution">
    <text evidence="3">The sequence shown here is derived from an EMBL/GenBank/DDBJ whole genome shotgun (WGS) entry which is preliminary data.</text>
</comment>
<dbReference type="InterPro" id="IPR052615">
    <property type="entry name" value="FGFRL"/>
</dbReference>
<feature type="non-terminal residue" evidence="3">
    <location>
        <position position="133"/>
    </location>
</feature>
<evidence type="ECO:0000313" key="3">
    <source>
        <dbReference type="EMBL" id="KAK7483249.1"/>
    </source>
</evidence>
<keyword evidence="1" id="KW-0732">Signal</keyword>
<evidence type="ECO:0000313" key="4">
    <source>
        <dbReference type="Proteomes" id="UP001519460"/>
    </source>
</evidence>
<accession>A0ABD0K848</accession>
<protein>
    <recommendedName>
        <fullName evidence="2">Ig-like domain-containing protein</fullName>
    </recommendedName>
</protein>
<feature type="signal peptide" evidence="1">
    <location>
        <begin position="1"/>
        <end position="40"/>
    </location>
</feature>
<reference evidence="3 4" key="1">
    <citation type="journal article" date="2023" name="Sci. Data">
        <title>Genome assembly of the Korean intertidal mud-creeper Batillaria attramentaria.</title>
        <authorList>
            <person name="Patra A.K."/>
            <person name="Ho P.T."/>
            <person name="Jun S."/>
            <person name="Lee S.J."/>
            <person name="Kim Y."/>
            <person name="Won Y.J."/>
        </authorList>
    </citation>
    <scope>NUCLEOTIDE SEQUENCE [LARGE SCALE GENOMIC DNA]</scope>
    <source>
        <strain evidence="3">Wonlab-2016</strain>
    </source>
</reference>
<dbReference type="Gene3D" id="2.60.40.10">
    <property type="entry name" value="Immunoglobulins"/>
    <property type="match status" value="1"/>
</dbReference>
<dbReference type="SUPFAM" id="SSF48726">
    <property type="entry name" value="Immunoglobulin"/>
    <property type="match status" value="1"/>
</dbReference>
<dbReference type="InterPro" id="IPR003599">
    <property type="entry name" value="Ig_sub"/>
</dbReference>
<name>A0ABD0K848_9CAEN</name>
<dbReference type="InterPro" id="IPR007110">
    <property type="entry name" value="Ig-like_dom"/>
</dbReference>
<feature type="chain" id="PRO_5044889912" description="Ig-like domain-containing protein" evidence="1">
    <location>
        <begin position="41"/>
        <end position="133"/>
    </location>
</feature>
<dbReference type="PROSITE" id="PS50835">
    <property type="entry name" value="IG_LIKE"/>
    <property type="match status" value="1"/>
</dbReference>
<dbReference type="InterPro" id="IPR036179">
    <property type="entry name" value="Ig-like_dom_sf"/>
</dbReference>
<gene>
    <name evidence="3" type="ORF">BaRGS_00025542</name>
</gene>
<evidence type="ECO:0000256" key="1">
    <source>
        <dbReference type="SAM" id="SignalP"/>
    </source>
</evidence>
<dbReference type="InterPro" id="IPR003598">
    <property type="entry name" value="Ig_sub2"/>
</dbReference>
<organism evidence="3 4">
    <name type="scientific">Batillaria attramentaria</name>
    <dbReference type="NCBI Taxonomy" id="370345"/>
    <lineage>
        <taxon>Eukaryota</taxon>
        <taxon>Metazoa</taxon>
        <taxon>Spiralia</taxon>
        <taxon>Lophotrochozoa</taxon>
        <taxon>Mollusca</taxon>
        <taxon>Gastropoda</taxon>
        <taxon>Caenogastropoda</taxon>
        <taxon>Sorbeoconcha</taxon>
        <taxon>Cerithioidea</taxon>
        <taxon>Batillariidae</taxon>
        <taxon>Batillaria</taxon>
    </lineage>
</organism>
<dbReference type="PANTHER" id="PTHR19890">
    <property type="entry name" value="FIBROBLAST GROWTH FACTOR RECEPTOR"/>
    <property type="match status" value="1"/>
</dbReference>
<dbReference type="PANTHER" id="PTHR19890:SF10">
    <property type="entry name" value="FIBROBLAST GROWTH FACTOR RECEPTOR-LIKE 1"/>
    <property type="match status" value="1"/>
</dbReference>
<dbReference type="Proteomes" id="UP001519460">
    <property type="component" value="Unassembled WGS sequence"/>
</dbReference>
<feature type="domain" description="Ig-like" evidence="2">
    <location>
        <begin position="44"/>
        <end position="131"/>
    </location>
</feature>
<dbReference type="AlphaFoldDB" id="A0ABD0K848"/>
<dbReference type="FunFam" id="2.60.40.10:FF:000593">
    <property type="entry name" value="Fibroblast growth factor receptor-like 1"/>
    <property type="match status" value="1"/>
</dbReference>
<dbReference type="SMART" id="SM00408">
    <property type="entry name" value="IGc2"/>
    <property type="match status" value="1"/>
</dbReference>
<dbReference type="InterPro" id="IPR013783">
    <property type="entry name" value="Ig-like_fold"/>
</dbReference>
<dbReference type="Pfam" id="PF07679">
    <property type="entry name" value="I-set"/>
    <property type="match status" value="1"/>
</dbReference>
<sequence>MLTDVSLLFVCVTDGPAMAVVKWPVLQLLLLLHVAGLSWASGPPKVSGKPHQRHVAKLGKNTKLVCPVEADPPPLTQWKKDGETIHTGWLRFKVTQDGQLRIRNVHMADAGLYVCRATNGFGSISVNYTVVVL</sequence>
<dbReference type="SMART" id="SM00409">
    <property type="entry name" value="IG"/>
    <property type="match status" value="1"/>
</dbReference>
<dbReference type="EMBL" id="JACVVK020000230">
    <property type="protein sequence ID" value="KAK7483249.1"/>
    <property type="molecule type" value="Genomic_DNA"/>
</dbReference>
<dbReference type="InterPro" id="IPR013098">
    <property type="entry name" value="Ig_I-set"/>
</dbReference>
<keyword evidence="4" id="KW-1185">Reference proteome</keyword>
<proteinExistence type="predicted"/>
<evidence type="ECO:0000259" key="2">
    <source>
        <dbReference type="PROSITE" id="PS50835"/>
    </source>
</evidence>